<comment type="caution">
    <text evidence="1">The sequence shown here is derived from an EMBL/GenBank/DDBJ whole genome shotgun (WGS) entry which is preliminary data.</text>
</comment>
<reference evidence="1" key="1">
    <citation type="journal article" date="2023" name="Mol. Biol. Evol.">
        <title>Third-Generation Sequencing Reveals the Adaptive Role of the Epigenome in Three Deep-Sea Polychaetes.</title>
        <authorList>
            <person name="Perez M."/>
            <person name="Aroh O."/>
            <person name="Sun Y."/>
            <person name="Lan Y."/>
            <person name="Juniper S.K."/>
            <person name="Young C.R."/>
            <person name="Angers B."/>
            <person name="Qian P.Y."/>
        </authorList>
    </citation>
    <scope>NUCLEOTIDE SEQUENCE</scope>
    <source>
        <strain evidence="1">P08H-3</strain>
    </source>
</reference>
<gene>
    <name evidence="1" type="ORF">LSH36_1679g00000</name>
</gene>
<name>A0AAD9IS30_9ANNE</name>
<protein>
    <submittedName>
        <fullName evidence="1">Uncharacterized protein</fullName>
    </submittedName>
</protein>
<dbReference type="EMBL" id="JAODUP010001690">
    <property type="protein sequence ID" value="KAK2139626.1"/>
    <property type="molecule type" value="Genomic_DNA"/>
</dbReference>
<organism evidence="1 2">
    <name type="scientific">Paralvinella palmiformis</name>
    <dbReference type="NCBI Taxonomy" id="53620"/>
    <lineage>
        <taxon>Eukaryota</taxon>
        <taxon>Metazoa</taxon>
        <taxon>Spiralia</taxon>
        <taxon>Lophotrochozoa</taxon>
        <taxon>Annelida</taxon>
        <taxon>Polychaeta</taxon>
        <taxon>Sedentaria</taxon>
        <taxon>Canalipalpata</taxon>
        <taxon>Terebellida</taxon>
        <taxon>Terebelliformia</taxon>
        <taxon>Alvinellidae</taxon>
        <taxon>Paralvinella</taxon>
    </lineage>
</organism>
<dbReference type="Proteomes" id="UP001208570">
    <property type="component" value="Unassembled WGS sequence"/>
</dbReference>
<dbReference type="AlphaFoldDB" id="A0AAD9IS30"/>
<keyword evidence="2" id="KW-1185">Reference proteome</keyword>
<proteinExistence type="predicted"/>
<evidence type="ECO:0000313" key="2">
    <source>
        <dbReference type="Proteomes" id="UP001208570"/>
    </source>
</evidence>
<accession>A0AAD9IS30</accession>
<evidence type="ECO:0000313" key="1">
    <source>
        <dbReference type="EMBL" id="KAK2139626.1"/>
    </source>
</evidence>
<sequence length="140" mass="16046">MHWFNDKFGTCNIYKGIIDTNCLIKKDSVTMYVPFPTGFVWHENAMKCYSSRVINSIMGLNTVSECKSLHLESIPVEPRNQIQMDTILSMAEDDDISLGLYRPQTSTIVDDIRYYYSDGSSIKTGSLMTQTARRNRRKSV</sequence>